<organism evidence="1 2">
    <name type="scientific">Paenalkalicoccus suaedae</name>
    <dbReference type="NCBI Taxonomy" id="2592382"/>
    <lineage>
        <taxon>Bacteria</taxon>
        <taxon>Bacillati</taxon>
        <taxon>Bacillota</taxon>
        <taxon>Bacilli</taxon>
        <taxon>Bacillales</taxon>
        <taxon>Bacillaceae</taxon>
        <taxon>Paenalkalicoccus</taxon>
    </lineage>
</organism>
<dbReference type="AlphaFoldDB" id="A0A859FHK3"/>
<reference evidence="2" key="1">
    <citation type="submission" date="2019-07" db="EMBL/GenBank/DDBJ databases">
        <title>Bacillus alkalisoli sp. nov. isolated from saline soil.</title>
        <authorList>
            <person name="Sun J.-Q."/>
            <person name="Xu L."/>
        </authorList>
    </citation>
    <scope>NUCLEOTIDE SEQUENCE [LARGE SCALE GENOMIC DNA]</scope>
    <source>
        <strain evidence="2">M4U3P1</strain>
    </source>
</reference>
<protein>
    <submittedName>
        <fullName evidence="1">Uncharacterized protein</fullName>
    </submittedName>
</protein>
<dbReference type="EMBL" id="CP041372">
    <property type="protein sequence ID" value="QKS72154.1"/>
    <property type="molecule type" value="Genomic_DNA"/>
</dbReference>
<proteinExistence type="predicted"/>
<evidence type="ECO:0000313" key="2">
    <source>
        <dbReference type="Proteomes" id="UP000318138"/>
    </source>
</evidence>
<gene>
    <name evidence="1" type="ORF">FLK61_36465</name>
</gene>
<keyword evidence="2" id="KW-1185">Reference proteome</keyword>
<dbReference type="KEGG" id="psua:FLK61_36465"/>
<sequence length="117" mass="12626">MSKHIVAYFNTENDAESALASLRKVGVMDERVDMIPEEGRGQRIIMPATNLGSGGGGLPGHSGAFAAITNIKETFTGKDEKHPSYALEFSVEDSRVDDAIHVLKESDAYVDKSLTVD</sequence>
<name>A0A859FHK3_9BACI</name>
<evidence type="ECO:0000313" key="1">
    <source>
        <dbReference type="EMBL" id="QKS72154.1"/>
    </source>
</evidence>
<accession>A0A859FHK3</accession>
<dbReference type="Proteomes" id="UP000318138">
    <property type="component" value="Chromosome"/>
</dbReference>
<dbReference type="RefSeq" id="WP_176010138.1">
    <property type="nucleotide sequence ID" value="NZ_CP041372.2"/>
</dbReference>